<dbReference type="EMBL" id="QSFT01000050">
    <property type="protein sequence ID" value="RHA73013.1"/>
    <property type="molecule type" value="Genomic_DNA"/>
</dbReference>
<proteinExistence type="predicted"/>
<organism evidence="1 2">
    <name type="scientific">Phocaeicola coprophilus</name>
    <dbReference type="NCBI Taxonomy" id="387090"/>
    <lineage>
        <taxon>Bacteria</taxon>
        <taxon>Pseudomonadati</taxon>
        <taxon>Bacteroidota</taxon>
        <taxon>Bacteroidia</taxon>
        <taxon>Bacteroidales</taxon>
        <taxon>Bacteroidaceae</taxon>
        <taxon>Phocaeicola</taxon>
    </lineage>
</organism>
<accession>A0A413SVI9</accession>
<dbReference type="AlphaFoldDB" id="A0A413SVI9"/>
<evidence type="ECO:0000313" key="1">
    <source>
        <dbReference type="EMBL" id="RHA73013.1"/>
    </source>
</evidence>
<dbReference type="Proteomes" id="UP000283855">
    <property type="component" value="Unassembled WGS sequence"/>
</dbReference>
<sequence>MKIVIIFIIISILPCCSDIDSQYFNGEIKEVNVKNVISKNINSTHVPIKGIATGIIAAYDSLLICWSPSYPEHFFNIINIDTGKEIGYFCKKGQGNKEIISTNCISQLFKKNDKLMTLLHAPNEKKLLVWDLSSSIKKGTTTYDTIIPYDNNRILFSFYQIENVLFAYKPAEEINSQEATTPHYEKRTIYTNQLIQDFPIYKTKSIQNPNAKSPLDFFFYTWDAIKPDGSKIVQVMRHLPQINIIDTQTGKITSYRIKNNPNFSLLETSMESMNVFYNHVHADDNYIYATYWGKEPWDDRFGVEVPIFNTIHVFDWNGNLLYKLTTDKSFFRVWSDPVRKRLYTIDMNTDEVYYIDLKEL</sequence>
<gene>
    <name evidence="1" type="ORF">DW921_14480</name>
</gene>
<reference evidence="1 2" key="1">
    <citation type="submission" date="2018-08" db="EMBL/GenBank/DDBJ databases">
        <title>A genome reference for cultivated species of the human gut microbiota.</title>
        <authorList>
            <person name="Zou Y."/>
            <person name="Xue W."/>
            <person name="Luo G."/>
        </authorList>
    </citation>
    <scope>NUCLEOTIDE SEQUENCE [LARGE SCALE GENOMIC DNA]</scope>
    <source>
        <strain evidence="1 2">AM42-38</strain>
    </source>
</reference>
<evidence type="ECO:0008006" key="3">
    <source>
        <dbReference type="Google" id="ProtNLM"/>
    </source>
</evidence>
<dbReference type="SUPFAM" id="SSF50969">
    <property type="entry name" value="YVTN repeat-like/Quinoprotein amine dehydrogenase"/>
    <property type="match status" value="1"/>
</dbReference>
<evidence type="ECO:0000313" key="2">
    <source>
        <dbReference type="Proteomes" id="UP000283855"/>
    </source>
</evidence>
<comment type="caution">
    <text evidence="1">The sequence shown here is derived from an EMBL/GenBank/DDBJ whole genome shotgun (WGS) entry which is preliminary data.</text>
</comment>
<dbReference type="Pfam" id="PF15869">
    <property type="entry name" value="TolB_like"/>
    <property type="match status" value="1"/>
</dbReference>
<dbReference type="InterPro" id="IPR011044">
    <property type="entry name" value="Quino_amine_DH_bsu"/>
</dbReference>
<dbReference type="RefSeq" id="WP_118401024.1">
    <property type="nucleotide sequence ID" value="NZ_CABJGD010000050.1"/>
</dbReference>
<name>A0A413SVI9_9BACT</name>
<protein>
    <recommendedName>
        <fullName evidence="3">6-bladed beta-propeller</fullName>
    </recommendedName>
</protein>